<sequence length="380" mass="42462">MDLSVGVSAPDNYHFLDNPCSSNRVAKVAGIYGANASGKTNLLRVLSALADFVSESFSYKLEDATPFRPHFFNTDAPVGIHVEFVLSDAEGAEPNCYRYDLEIAEQVVRYERLRIKSSKLFSRVFERQWVDGQYQIQGLGEKLSANLRKNVSWLAWLAQHNLPQAVSIVQYFKQVRSNLTPRGPRMPGLYNTLDAIDIFRKNPGLSQSMLAQLNRWDIDIQDVVYERIDAASADPEDGTGPWMAYCVHQLANQEARLSILNESSGTVGLFSLLSIVLPVLRDGGVAIIDEIEADLHPHMLRAVIDLFVQPVSNPYGSQLLFTSHADWLMNLLHKTQIYLVDKLDTSSEVVRLSDIRGVAARDNFSARYRAGAYGAVPDIQ</sequence>
<organism evidence="2 3">
    <name type="scientific">Orrella daihaiensis</name>
    <dbReference type="NCBI Taxonomy" id="2782176"/>
    <lineage>
        <taxon>Bacteria</taxon>
        <taxon>Pseudomonadati</taxon>
        <taxon>Pseudomonadota</taxon>
        <taxon>Betaproteobacteria</taxon>
        <taxon>Burkholderiales</taxon>
        <taxon>Alcaligenaceae</taxon>
        <taxon>Orrella</taxon>
    </lineage>
</organism>
<keyword evidence="2" id="KW-0067">ATP-binding</keyword>
<dbReference type="EMBL" id="CP063982">
    <property type="protein sequence ID" value="UOD51447.1"/>
    <property type="molecule type" value="Genomic_DNA"/>
</dbReference>
<dbReference type="PANTHER" id="PTHR40396">
    <property type="entry name" value="ATPASE-LIKE PROTEIN"/>
    <property type="match status" value="1"/>
</dbReference>
<gene>
    <name evidence="2" type="ORF">DHf2319_06380</name>
</gene>
<dbReference type="Proteomes" id="UP000831607">
    <property type="component" value="Chromosome"/>
</dbReference>
<dbReference type="InterPro" id="IPR003959">
    <property type="entry name" value="ATPase_AAA_core"/>
</dbReference>
<accession>A0ABY4AME1</accession>
<dbReference type="Pfam" id="PF13304">
    <property type="entry name" value="AAA_21"/>
    <property type="match status" value="1"/>
</dbReference>
<dbReference type="GO" id="GO:0005524">
    <property type="term" value="F:ATP binding"/>
    <property type="evidence" value="ECO:0007669"/>
    <property type="project" value="UniProtKB-KW"/>
</dbReference>
<evidence type="ECO:0000259" key="1">
    <source>
        <dbReference type="Pfam" id="PF13304"/>
    </source>
</evidence>
<dbReference type="InterPro" id="IPR027417">
    <property type="entry name" value="P-loop_NTPase"/>
</dbReference>
<proteinExistence type="predicted"/>
<dbReference type="RefSeq" id="WP_243479911.1">
    <property type="nucleotide sequence ID" value="NZ_CP063982.1"/>
</dbReference>
<dbReference type="SUPFAM" id="SSF52540">
    <property type="entry name" value="P-loop containing nucleoside triphosphate hydrolases"/>
    <property type="match status" value="1"/>
</dbReference>
<keyword evidence="3" id="KW-1185">Reference proteome</keyword>
<evidence type="ECO:0000313" key="2">
    <source>
        <dbReference type="EMBL" id="UOD51447.1"/>
    </source>
</evidence>
<protein>
    <submittedName>
        <fullName evidence="2">ATP-binding protein</fullName>
    </submittedName>
</protein>
<dbReference type="PANTHER" id="PTHR40396:SF1">
    <property type="entry name" value="ATPASE AAA-TYPE CORE DOMAIN-CONTAINING PROTEIN"/>
    <property type="match status" value="1"/>
</dbReference>
<feature type="domain" description="ATPase AAA-type core" evidence="1">
    <location>
        <begin position="28"/>
        <end position="325"/>
    </location>
</feature>
<keyword evidence="2" id="KW-0547">Nucleotide-binding</keyword>
<reference evidence="2 3" key="1">
    <citation type="submission" date="2020-11" db="EMBL/GenBank/DDBJ databases">
        <title>Algicoccus daihaiensis sp.nov., isolated from Daihai Lake in Inner Mongolia.</title>
        <authorList>
            <person name="Kai J."/>
        </authorList>
    </citation>
    <scope>NUCLEOTIDE SEQUENCE [LARGE SCALE GENOMIC DNA]</scope>
    <source>
        <strain evidence="3">f23</strain>
    </source>
</reference>
<evidence type="ECO:0000313" key="3">
    <source>
        <dbReference type="Proteomes" id="UP000831607"/>
    </source>
</evidence>
<dbReference type="Gene3D" id="3.40.50.300">
    <property type="entry name" value="P-loop containing nucleotide triphosphate hydrolases"/>
    <property type="match status" value="1"/>
</dbReference>
<name>A0ABY4AME1_9BURK</name>